<sequence>MLLCRLDVIENHVFTSSFKICSNLTGVHKDYLQSGCQVGGR</sequence>
<protein>
    <submittedName>
        <fullName evidence="1">Uncharacterized protein</fullName>
    </submittedName>
</protein>
<gene>
    <name evidence="1" type="ORF">IB211_00909</name>
</gene>
<dbReference type="AlphaFoldDB" id="A0A0S2W2C5"/>
<evidence type="ECO:0000313" key="1">
    <source>
        <dbReference type="EMBL" id="ALP93303.1"/>
    </source>
</evidence>
<accession>A0A0S2W2C5</accession>
<organism evidence="1 2">
    <name type="scientific">Intestinimonas butyriciproducens</name>
    <dbReference type="NCBI Taxonomy" id="1297617"/>
    <lineage>
        <taxon>Bacteria</taxon>
        <taxon>Bacillati</taxon>
        <taxon>Bacillota</taxon>
        <taxon>Clostridia</taxon>
        <taxon>Eubacteriales</taxon>
        <taxon>Intestinimonas</taxon>
    </lineage>
</organism>
<name>A0A0S2W2C5_9FIRM</name>
<reference evidence="2" key="2">
    <citation type="submission" date="2015-04" db="EMBL/GenBank/DDBJ databases">
        <title>A butyrogenic pathway from the amino acid lysine in a human gut commensal.</title>
        <authorList>
            <person name="de Vos W.M."/>
            <person name="Bui N.T.P."/>
            <person name="Plugge C.M."/>
            <person name="Ritari J."/>
        </authorList>
    </citation>
    <scope>NUCLEOTIDE SEQUENCE [LARGE SCALE GENOMIC DNA]</scope>
    <source>
        <strain evidence="2">AF211</strain>
    </source>
</reference>
<dbReference type="STRING" id="1297617.IB211_00909"/>
<evidence type="ECO:0000313" key="2">
    <source>
        <dbReference type="Proteomes" id="UP000064844"/>
    </source>
</evidence>
<dbReference type="Proteomes" id="UP000064844">
    <property type="component" value="Chromosome"/>
</dbReference>
<proteinExistence type="predicted"/>
<reference evidence="1 2" key="1">
    <citation type="journal article" date="2015" name="Nat. Commun.">
        <title>Production of butyrate from lysine and the Amadori product fructoselysine by a human gut commensal.</title>
        <authorList>
            <person name="Bui T.P."/>
            <person name="Ritari J."/>
            <person name="Boeren S."/>
            <person name="de Waard P."/>
            <person name="Plugge C.M."/>
            <person name="de Vos W.M."/>
        </authorList>
    </citation>
    <scope>NUCLEOTIDE SEQUENCE [LARGE SCALE GENOMIC DNA]</scope>
    <source>
        <strain evidence="1 2">AF211</strain>
    </source>
</reference>
<dbReference type="KEGG" id="ibu:IB211_00909"/>
<dbReference type="EMBL" id="CP011307">
    <property type="protein sequence ID" value="ALP93303.1"/>
    <property type="molecule type" value="Genomic_DNA"/>
</dbReference>
<keyword evidence="2" id="KW-1185">Reference proteome</keyword>